<gene>
    <name evidence="1" type="ORF">PIBRA_LOCUS3452</name>
</gene>
<name>A0A9P0T6A0_PIEBR</name>
<proteinExistence type="predicted"/>
<keyword evidence="2" id="KW-1185">Reference proteome</keyword>
<accession>A0A9P0T6A0</accession>
<protein>
    <submittedName>
        <fullName evidence="1">Uncharacterized protein</fullName>
    </submittedName>
</protein>
<sequence length="619" mass="71005">MKRVRFASPLKVRDTNIMNYDTECHSPRPFIEKQTEPLSSSRYNGFGSPRLVSHTNDPIQKFEFSNSLPYPTVNKTHTPNFATFSDHGLPSSDLDLSMLDSGYKEPRSVPQKIFHDKNNVYKFNYVPENILNPVDSNPKLPNTLNKNDNFFLKRENIAKLNAQKPLPDQINIITLDKENNPFERKKEIIKLGTLNQNENINEHTHLNPYERSCNCHHCHNNQYYMEQHCFRSPRPCLKANYAQHFPPSTSCVCHSESTKTPLNAVNKKTWEIKKYEESRKPDDLSLNIQSSNKEKREPTVSDLFQIIKLQNEQLQLLQEKVDRFIASASKNENDNSKQKCLIDQTCVGSNEEHHKISIGVMTSFEMVRTSTVINKEIIKQNEAQIQCNRSQISIKEVVSKGQPVNINFLDGIQKKNETDTSMHDSLFVNGNITKNTGFEDKTFNELSLYNLQVNNDTTPQMSPEPSLYLDVKDYSDTDTDSDDPANVGWTYYNKVMTRVNGLLQDSDMPSSASALYRNTRRIMQIDKTNVSVTKRVTFGENPIQPRAPSTDTSLKMNQLAAKYLNNGLQVTTKPANDLSFATKNYMEKHRIIQGNQGRPQQELPKFLDVTVLKQQQKLL</sequence>
<evidence type="ECO:0000313" key="1">
    <source>
        <dbReference type="EMBL" id="CAH4015928.1"/>
    </source>
</evidence>
<evidence type="ECO:0000313" key="2">
    <source>
        <dbReference type="Proteomes" id="UP001152562"/>
    </source>
</evidence>
<organism evidence="1 2">
    <name type="scientific">Pieris brassicae</name>
    <name type="common">White butterfly</name>
    <name type="synonym">Large white butterfly</name>
    <dbReference type="NCBI Taxonomy" id="7116"/>
    <lineage>
        <taxon>Eukaryota</taxon>
        <taxon>Metazoa</taxon>
        <taxon>Ecdysozoa</taxon>
        <taxon>Arthropoda</taxon>
        <taxon>Hexapoda</taxon>
        <taxon>Insecta</taxon>
        <taxon>Pterygota</taxon>
        <taxon>Neoptera</taxon>
        <taxon>Endopterygota</taxon>
        <taxon>Lepidoptera</taxon>
        <taxon>Glossata</taxon>
        <taxon>Ditrysia</taxon>
        <taxon>Papilionoidea</taxon>
        <taxon>Pieridae</taxon>
        <taxon>Pierinae</taxon>
        <taxon>Pieris</taxon>
    </lineage>
</organism>
<reference evidence="1" key="1">
    <citation type="submission" date="2022-05" db="EMBL/GenBank/DDBJ databases">
        <authorList>
            <person name="Okamura Y."/>
        </authorList>
    </citation>
    <scope>NUCLEOTIDE SEQUENCE</scope>
</reference>
<dbReference type="AlphaFoldDB" id="A0A9P0T6A0"/>
<dbReference type="EMBL" id="CALOZG010000004">
    <property type="protein sequence ID" value="CAH4015928.1"/>
    <property type="molecule type" value="Genomic_DNA"/>
</dbReference>
<dbReference type="Proteomes" id="UP001152562">
    <property type="component" value="Unassembled WGS sequence"/>
</dbReference>
<comment type="caution">
    <text evidence="1">The sequence shown here is derived from an EMBL/GenBank/DDBJ whole genome shotgun (WGS) entry which is preliminary data.</text>
</comment>